<dbReference type="STRING" id="358681.BBR47_31550"/>
<dbReference type="KEGG" id="bbe:BBR47_31550"/>
<dbReference type="EMBL" id="AP008955">
    <property type="protein sequence ID" value="BAH44132.1"/>
    <property type="molecule type" value="Genomic_DNA"/>
</dbReference>
<sequence>MYILFRLDLPSIMLIANVILVLTVLSLIIKVLVKRE</sequence>
<reference evidence="2 3" key="1">
    <citation type="submission" date="2005-03" db="EMBL/GenBank/DDBJ databases">
        <title>Brevibacillus brevis strain 47, complete genome.</title>
        <authorList>
            <person name="Hosoyama A."/>
            <person name="Yamada R."/>
            <person name="Hongo Y."/>
            <person name="Terui Y."/>
            <person name="Ankai A."/>
            <person name="Masuyama W."/>
            <person name="Sekiguchi M."/>
            <person name="Takeda T."/>
            <person name="Asano K."/>
            <person name="Ohji S."/>
            <person name="Ichikawa N."/>
            <person name="Narita S."/>
            <person name="Aoki N."/>
            <person name="Miura H."/>
            <person name="Matsushita S."/>
            <person name="Sekigawa T."/>
            <person name="Yamagata H."/>
            <person name="Yoshikawa H."/>
            <person name="Udaka S."/>
            <person name="Tanikawa S."/>
            <person name="Fujita N."/>
        </authorList>
    </citation>
    <scope>NUCLEOTIDE SEQUENCE [LARGE SCALE GENOMIC DNA]</scope>
    <source>
        <strain evidence="3">47 / JCM 6285 / NBRC 100599</strain>
    </source>
</reference>
<protein>
    <submittedName>
        <fullName evidence="2">Uncharacterized protein</fullName>
    </submittedName>
</protein>
<evidence type="ECO:0000256" key="1">
    <source>
        <dbReference type="SAM" id="Phobius"/>
    </source>
</evidence>
<organism evidence="2 3">
    <name type="scientific">Brevibacillus brevis (strain 47 / JCM 6285 / NBRC 100599)</name>
    <dbReference type="NCBI Taxonomy" id="358681"/>
    <lineage>
        <taxon>Bacteria</taxon>
        <taxon>Bacillati</taxon>
        <taxon>Bacillota</taxon>
        <taxon>Bacilli</taxon>
        <taxon>Bacillales</taxon>
        <taxon>Paenibacillaceae</taxon>
        <taxon>Brevibacillus</taxon>
    </lineage>
</organism>
<keyword evidence="1" id="KW-1133">Transmembrane helix</keyword>
<evidence type="ECO:0000313" key="2">
    <source>
        <dbReference type="EMBL" id="BAH44132.1"/>
    </source>
</evidence>
<dbReference type="HOGENOM" id="CLU_3354953_0_0_9"/>
<name>C0ZEC3_BREBN</name>
<keyword evidence="1" id="KW-0812">Transmembrane</keyword>
<evidence type="ECO:0000313" key="3">
    <source>
        <dbReference type="Proteomes" id="UP000001877"/>
    </source>
</evidence>
<proteinExistence type="predicted"/>
<gene>
    <name evidence="2" type="ordered locus">BBR47_31550</name>
</gene>
<feature type="transmembrane region" description="Helical" evidence="1">
    <location>
        <begin position="12"/>
        <end position="33"/>
    </location>
</feature>
<dbReference type="Proteomes" id="UP000001877">
    <property type="component" value="Chromosome"/>
</dbReference>
<keyword evidence="3" id="KW-1185">Reference proteome</keyword>
<dbReference type="AlphaFoldDB" id="C0ZEC3"/>
<accession>C0ZEC3</accession>
<keyword evidence="1" id="KW-0472">Membrane</keyword>